<sequence>MANSNDIQSTMSTKIQVDTQQAGERVAELTNKFKDLTSGWKAEVAMAKASGDAIGAAKARYQGLSETLEVQKQKVEQLKRERQDMQQTIRESATVTKEQTDDLNKLDRQLASASNKLNSLSNQQERAKRSFEYASSGLKELKNEYYNNSRAIDSNVEKLRAEGQTAEAQKAKLSGLRISLENLTKQQKAAKELADSVARDEGKNSTAYQRRITDYNKISAAIAKTKNEAEQLSKSLNPPRTTAWDAFKTKILDVNGAEERAAKTGQRFKSVFSGAFLGTLTANILPAMQNQLHQITTTGMQAAQAGMAMEARWKNVGVSASGIKELQTQVGQLKTNTNLSAQAVNQLQSRFYGMTHSVSMTRQLTQGVGSLSDQLKLSDKQANGFASGLSRIEGSSKVTSSSLGRLEKQAPGLMTALSKASGMSQDAFQKLVASGKMTTQQFNQYLVEASKNYDKNSKSFSASANGSMHKLQMEWATTQAALAKPLVKVEATGLNQLSAALENKDTQRGLQQLATGMATLAVNAAKALAVMARHQTAVKALAVAFGGLVVSIKALRTFTSTVIMFQQFTKIVNGSSLAARAFGVALRFMTGPIGIAITVIAALGAAFVALYKHNAKFRAFVNGIVKQLKNMGKSFVNAGRGILKSADNLHKKLSKGWSNYWRQRQREQQQAQKREDRYWASVRKSATRGWNSFVRSAQSGAKRVNSAYQSMNSWTSKQLNNMARNHPRTFGNMYRLIQDRTRVWHDVVSGHWSDLGRDTGRLASDASRTNRSIFKSMYDDINDKTDGGLGRVVSSWQSHMSSIGDAIKSAAKHAAQAMADLANLVLKPFKILIDDIQGGINWILDKVGASKLGGSWSAAIPTFATGTAGNPDGLKKSTIGMVNDGQGSHWRELYSYKGHVGAFPNKRNFITYLPKGMSILNGEDSHKLMNMMGLPHFANGIGDFFSGILNKSEDILENVDKILEHPIEFAKSVFDRFTSHIHTNIKFAASLVKNVPSYVAKQIGNWIKKQFATLENPGGAGVARWRPYIIRAFKQLGVEPAEWKVAKLLRQIQTESGGNPLAWQGIHDVNSGGNEARGLLQFAGSTWAADALPGHKNWRNGYNEILTAIAVLERGGEGGWGNVGNGHGWANGGLISTHGMYEVGEGNKPEMIIPLSASKRSRAYQLLSEVMAQFKHEDNNGSEVHSNGGLYDKQDFVNVQRLAEELNNGIKTLIALQQTQIAVTKAQGKFDPHQQYIQQAQALSMKLQQY</sequence>
<feature type="coiled-coil region" evidence="1">
    <location>
        <begin position="166"/>
        <end position="235"/>
    </location>
</feature>
<name>A0ABS6IW37_9LACO</name>
<organism evidence="4 5">
    <name type="scientific">Limosilactobacillus portuensis</name>
    <dbReference type="NCBI Taxonomy" id="2742601"/>
    <lineage>
        <taxon>Bacteria</taxon>
        <taxon>Bacillati</taxon>
        <taxon>Bacillota</taxon>
        <taxon>Bacilli</taxon>
        <taxon>Lactobacillales</taxon>
        <taxon>Lactobacillaceae</taxon>
        <taxon>Limosilactobacillus</taxon>
    </lineage>
</organism>
<dbReference type="Pfam" id="PF20155">
    <property type="entry name" value="TMP_3"/>
    <property type="match status" value="1"/>
</dbReference>
<keyword evidence="5" id="KW-1185">Reference proteome</keyword>
<feature type="transmembrane region" description="Helical" evidence="2">
    <location>
        <begin position="540"/>
        <end position="565"/>
    </location>
</feature>
<keyword evidence="2" id="KW-0812">Transmembrane</keyword>
<evidence type="ECO:0000259" key="3">
    <source>
        <dbReference type="Pfam" id="PF20155"/>
    </source>
</evidence>
<gene>
    <name evidence="4" type="ORF">KSL82_06255</name>
</gene>
<comment type="caution">
    <text evidence="4">The sequence shown here is derived from an EMBL/GenBank/DDBJ whole genome shotgun (WGS) entry which is preliminary data.</text>
</comment>
<accession>A0ABS6IW37</accession>
<dbReference type="Proteomes" id="UP001196248">
    <property type="component" value="Unassembled WGS sequence"/>
</dbReference>
<dbReference type="EMBL" id="JAHPJJ010000013">
    <property type="protein sequence ID" value="MBU9695497.1"/>
    <property type="molecule type" value="Genomic_DNA"/>
</dbReference>
<dbReference type="RefSeq" id="WP_216972309.1">
    <property type="nucleotide sequence ID" value="NZ_JAHPJJ010000013.1"/>
</dbReference>
<proteinExistence type="predicted"/>
<evidence type="ECO:0000313" key="5">
    <source>
        <dbReference type="Proteomes" id="UP001196248"/>
    </source>
</evidence>
<keyword evidence="1" id="KW-0175">Coiled coil</keyword>
<keyword evidence="2" id="KW-0472">Membrane</keyword>
<dbReference type="NCBIfam" id="TIGR02675">
    <property type="entry name" value="tape_meas_nterm"/>
    <property type="match status" value="1"/>
</dbReference>
<keyword evidence="2" id="KW-1133">Transmembrane helix</keyword>
<evidence type="ECO:0000256" key="2">
    <source>
        <dbReference type="SAM" id="Phobius"/>
    </source>
</evidence>
<dbReference type="InterPro" id="IPR013491">
    <property type="entry name" value="Tape_meas_N"/>
</dbReference>
<feature type="transmembrane region" description="Helical" evidence="2">
    <location>
        <begin position="586"/>
        <end position="611"/>
    </location>
</feature>
<reference evidence="4 5" key="1">
    <citation type="submission" date="2021-06" db="EMBL/GenBank/DDBJ databases">
        <title>Limosilactobacillus angelus sp. nov., isolated from the human vagina.</title>
        <authorList>
            <person name="Chen Y.-S."/>
        </authorList>
    </citation>
    <scope>NUCLEOTIDE SEQUENCE [LARGE SCALE GENOMIC DNA]</scope>
    <source>
        <strain evidence="4 5">P5L02</strain>
    </source>
</reference>
<feature type="coiled-coil region" evidence="1">
    <location>
        <begin position="61"/>
        <end position="130"/>
    </location>
</feature>
<evidence type="ECO:0000256" key="1">
    <source>
        <dbReference type="SAM" id="Coils"/>
    </source>
</evidence>
<feature type="domain" description="Tape measure protein N-terminal" evidence="3">
    <location>
        <begin position="300"/>
        <end position="482"/>
    </location>
</feature>
<evidence type="ECO:0000313" key="4">
    <source>
        <dbReference type="EMBL" id="MBU9695497.1"/>
    </source>
</evidence>
<protein>
    <submittedName>
        <fullName evidence="4">Tape measure protein</fullName>
    </submittedName>
</protein>